<dbReference type="AlphaFoldDB" id="A0A395MKE9"/>
<evidence type="ECO:0000313" key="2">
    <source>
        <dbReference type="EMBL" id="RFN48428.1"/>
    </source>
</evidence>
<accession>A0A395MKE9</accession>
<organism evidence="2 3">
    <name type="scientific">Fusarium flagelliforme</name>
    <dbReference type="NCBI Taxonomy" id="2675880"/>
    <lineage>
        <taxon>Eukaryota</taxon>
        <taxon>Fungi</taxon>
        <taxon>Dikarya</taxon>
        <taxon>Ascomycota</taxon>
        <taxon>Pezizomycotina</taxon>
        <taxon>Sordariomycetes</taxon>
        <taxon>Hypocreomycetidae</taxon>
        <taxon>Hypocreales</taxon>
        <taxon>Nectriaceae</taxon>
        <taxon>Fusarium</taxon>
        <taxon>Fusarium incarnatum-equiseti species complex</taxon>
    </lineage>
</organism>
<name>A0A395MKE9_9HYPO</name>
<dbReference type="EMBL" id="PXXK01000210">
    <property type="protein sequence ID" value="RFN48428.1"/>
    <property type="molecule type" value="Genomic_DNA"/>
</dbReference>
<reference evidence="2 3" key="1">
    <citation type="journal article" date="2018" name="PLoS Pathog.">
        <title>Evolution of structural diversity of trichothecenes, a family of toxins produced by plant pathogenic and entomopathogenic fungi.</title>
        <authorList>
            <person name="Proctor R.H."/>
            <person name="McCormick S.P."/>
            <person name="Kim H.S."/>
            <person name="Cardoza R.E."/>
            <person name="Stanley A.M."/>
            <person name="Lindo L."/>
            <person name="Kelly A."/>
            <person name="Brown D.W."/>
            <person name="Lee T."/>
            <person name="Vaughan M.M."/>
            <person name="Alexander N.J."/>
            <person name="Busman M."/>
            <person name="Gutierrez S."/>
        </authorList>
    </citation>
    <scope>NUCLEOTIDE SEQUENCE [LARGE SCALE GENOMIC DNA]</scope>
    <source>
        <strain evidence="2 3">NRRL 13405</strain>
    </source>
</reference>
<evidence type="ECO:0000313" key="3">
    <source>
        <dbReference type="Proteomes" id="UP000265631"/>
    </source>
</evidence>
<protein>
    <submittedName>
        <fullName evidence="2">Uncharacterized protein</fullName>
    </submittedName>
</protein>
<dbReference type="Proteomes" id="UP000265631">
    <property type="component" value="Unassembled WGS sequence"/>
</dbReference>
<keyword evidence="1" id="KW-1133">Transmembrane helix</keyword>
<feature type="transmembrane region" description="Helical" evidence="1">
    <location>
        <begin position="6"/>
        <end position="22"/>
    </location>
</feature>
<keyword evidence="1" id="KW-0812">Transmembrane</keyword>
<comment type="caution">
    <text evidence="2">The sequence shown here is derived from an EMBL/GenBank/DDBJ whole genome shotgun (WGS) entry which is preliminary data.</text>
</comment>
<gene>
    <name evidence="2" type="ORF">FIE12Z_7339</name>
</gene>
<keyword evidence="1" id="KW-0472">Membrane</keyword>
<feature type="transmembrane region" description="Helical" evidence="1">
    <location>
        <begin position="64"/>
        <end position="86"/>
    </location>
</feature>
<keyword evidence="3" id="KW-1185">Reference proteome</keyword>
<proteinExistence type="predicted"/>
<sequence>MPPFGQFFTVVKFLYAVLEWINNAMRFFGEPWHYWTYVAVFTFIGIIITIVYKTSSALLGIALRGMWIAIQCFLVANILAFIVFCARQRMV</sequence>
<feature type="transmembrane region" description="Helical" evidence="1">
    <location>
        <begin position="34"/>
        <end position="52"/>
    </location>
</feature>
<evidence type="ECO:0000256" key="1">
    <source>
        <dbReference type="SAM" id="Phobius"/>
    </source>
</evidence>